<dbReference type="Gene3D" id="3.40.630.30">
    <property type="match status" value="1"/>
</dbReference>
<feature type="region of interest" description="Disordered" evidence="1">
    <location>
        <begin position="140"/>
        <end position="162"/>
    </location>
</feature>
<dbReference type="PROSITE" id="PS51186">
    <property type="entry name" value="GNAT"/>
    <property type="match status" value="1"/>
</dbReference>
<evidence type="ECO:0000259" key="2">
    <source>
        <dbReference type="PROSITE" id="PS51186"/>
    </source>
</evidence>
<feature type="domain" description="N-acetyltransferase" evidence="2">
    <location>
        <begin position="3"/>
        <end position="161"/>
    </location>
</feature>
<dbReference type="CDD" id="cd04301">
    <property type="entry name" value="NAT_SF"/>
    <property type="match status" value="1"/>
</dbReference>
<dbReference type="SUPFAM" id="SSF55729">
    <property type="entry name" value="Acyl-CoA N-acyltransferases (Nat)"/>
    <property type="match status" value="1"/>
</dbReference>
<keyword evidence="3" id="KW-0687">Ribonucleoprotein</keyword>
<protein>
    <submittedName>
        <fullName evidence="3">Ribosomal protein S18 acetylase RimI-like enzyme</fullName>
    </submittedName>
</protein>
<sequence>MAVRVELATEADVPVILGLAGEVEHWFGPMVGNPGFQRAVDEHVVQQRALVAFGPAGEPAGAVLFGGSSPRFAVHWLVVSDRLRGQGVGSSLMSAVMERLTNGNGLAAGEVVDVVTFGADHPGAITSGARVFYERLGFTPAEPAPDGPEGGSRQVFRLTART</sequence>
<dbReference type="InterPro" id="IPR016181">
    <property type="entry name" value="Acyl_CoA_acyltransferase"/>
</dbReference>
<dbReference type="InterPro" id="IPR000182">
    <property type="entry name" value="GNAT_dom"/>
</dbReference>
<evidence type="ECO:0000313" key="3">
    <source>
        <dbReference type="EMBL" id="TCO32591.1"/>
    </source>
</evidence>
<dbReference type="Pfam" id="PF13508">
    <property type="entry name" value="Acetyltransf_7"/>
    <property type="match status" value="1"/>
</dbReference>
<dbReference type="RefSeq" id="WP_199238159.1">
    <property type="nucleotide sequence ID" value="NZ_SLWN01000004.1"/>
</dbReference>
<keyword evidence="4" id="KW-1185">Reference proteome</keyword>
<dbReference type="GO" id="GO:0016747">
    <property type="term" value="F:acyltransferase activity, transferring groups other than amino-acyl groups"/>
    <property type="evidence" value="ECO:0007669"/>
    <property type="project" value="InterPro"/>
</dbReference>
<evidence type="ECO:0000313" key="4">
    <source>
        <dbReference type="Proteomes" id="UP000294508"/>
    </source>
</evidence>
<dbReference type="AlphaFoldDB" id="A0A4R2HMX9"/>
<proteinExistence type="predicted"/>
<reference evidence="3 4" key="1">
    <citation type="journal article" date="2015" name="Stand. Genomic Sci.">
        <title>Genomic Encyclopedia of Bacterial and Archaeal Type Strains, Phase III: the genomes of soil and plant-associated and newly described type strains.</title>
        <authorList>
            <person name="Whitman W.B."/>
            <person name="Woyke T."/>
            <person name="Klenk H.P."/>
            <person name="Zhou Y."/>
            <person name="Lilburn T.G."/>
            <person name="Beck B.J."/>
            <person name="De Vos P."/>
            <person name="Vandamme P."/>
            <person name="Eisen J.A."/>
            <person name="Garrity G."/>
            <person name="Hugenholtz P."/>
            <person name="Kyrpides N.C."/>
        </authorList>
    </citation>
    <scope>NUCLEOTIDE SEQUENCE [LARGE SCALE GENOMIC DNA]</scope>
    <source>
        <strain evidence="3 4">VKM Ac-2572</strain>
    </source>
</reference>
<dbReference type="GO" id="GO:0005840">
    <property type="term" value="C:ribosome"/>
    <property type="evidence" value="ECO:0007669"/>
    <property type="project" value="UniProtKB-KW"/>
</dbReference>
<gene>
    <name evidence="3" type="ORF">EV652_104197</name>
</gene>
<dbReference type="Proteomes" id="UP000294508">
    <property type="component" value="Unassembled WGS sequence"/>
</dbReference>
<keyword evidence="3" id="KW-0689">Ribosomal protein</keyword>
<organism evidence="3 4">
    <name type="scientific">Kribbella steppae</name>
    <dbReference type="NCBI Taxonomy" id="2512223"/>
    <lineage>
        <taxon>Bacteria</taxon>
        <taxon>Bacillati</taxon>
        <taxon>Actinomycetota</taxon>
        <taxon>Actinomycetes</taxon>
        <taxon>Propionibacteriales</taxon>
        <taxon>Kribbellaceae</taxon>
        <taxon>Kribbella</taxon>
    </lineage>
</organism>
<evidence type="ECO:0000256" key="1">
    <source>
        <dbReference type="SAM" id="MobiDB-lite"/>
    </source>
</evidence>
<name>A0A4R2HMX9_9ACTN</name>
<accession>A0A4R2HMX9</accession>
<comment type="caution">
    <text evidence="3">The sequence shown here is derived from an EMBL/GenBank/DDBJ whole genome shotgun (WGS) entry which is preliminary data.</text>
</comment>
<dbReference type="EMBL" id="SLWN01000004">
    <property type="protein sequence ID" value="TCO32591.1"/>
    <property type="molecule type" value="Genomic_DNA"/>
</dbReference>